<keyword evidence="1" id="KW-0175">Coiled coil</keyword>
<evidence type="ECO:0000313" key="2">
    <source>
        <dbReference type="EMBL" id="WWC57854.1"/>
    </source>
</evidence>
<dbReference type="EMBL" id="CP144530">
    <property type="protein sequence ID" value="WWC57854.1"/>
    <property type="molecule type" value="Genomic_DNA"/>
</dbReference>
<dbReference type="GeneID" id="28964088"/>
<reference evidence="2" key="1">
    <citation type="submission" date="2013-07" db="EMBL/GenBank/DDBJ databases">
        <authorList>
            <consortium name="The Broad Institute Genome Sequencing Platform"/>
            <person name="Cuomo C."/>
            <person name="Litvintseva A."/>
            <person name="Chen Y."/>
            <person name="Heitman J."/>
            <person name="Sun S."/>
            <person name="Springer D."/>
            <person name="Dromer F."/>
            <person name="Young S.K."/>
            <person name="Zeng Q."/>
            <person name="Gargeya S."/>
            <person name="Fitzgerald M."/>
            <person name="Abouelleil A."/>
            <person name="Alvarado L."/>
            <person name="Berlin A.M."/>
            <person name="Chapman S.B."/>
            <person name="Dewar J."/>
            <person name="Goldberg J."/>
            <person name="Griggs A."/>
            <person name="Gujja S."/>
            <person name="Hansen M."/>
            <person name="Howarth C."/>
            <person name="Imamovic A."/>
            <person name="Larimer J."/>
            <person name="McCowan C."/>
            <person name="Murphy C."/>
            <person name="Pearson M."/>
            <person name="Priest M."/>
            <person name="Roberts A."/>
            <person name="Saif S."/>
            <person name="Shea T."/>
            <person name="Sykes S."/>
            <person name="Wortman J."/>
            <person name="Nusbaum C."/>
            <person name="Birren B."/>
        </authorList>
    </citation>
    <scope>NUCLEOTIDE SEQUENCE</scope>
    <source>
        <strain evidence="2">CBS 10117</strain>
    </source>
</reference>
<feature type="coiled-coil region" evidence="1">
    <location>
        <begin position="64"/>
        <end position="98"/>
    </location>
</feature>
<sequence>MCSSQANASLLNIIRQADNFPNFHTAYPERHPINGKRIEPIGVVPAQLMNEIKGEKGLQMFSIVKKLSEKEKAEKRKIDEKRREKKAASDDIEEASSDLKDVSVDDKEKGKSKGKKKEDYKIVILAIFFSDEVNARGVEGRFEVMARLVEGWRDQKKFGYALKKWTGEKISVYASAYSAIWQKDKELKAAARKPFGNVVLEIERSAAPIFGFTVPNVHLIAHQGEGGDVRIWVQKHVDIDKDGQSREKFNTSVTLSGAVPAGKTPFEAAVTAAHEDAGWTEDFTKAHMKNTGMVSLFQIAKWGGLVPGCDYVYDLRLPSEDSIGYQVPKSSDESTTFQSLSISEVFAALNKNEFRPTSAAVMVDFLIRHGHITPENEPNYAKIIRRLHRRTGIAGPGH</sequence>
<accession>A0AAJ8KGZ9</accession>
<dbReference type="GO" id="GO:0044715">
    <property type="term" value="F:8-oxo-dGDP phosphatase activity"/>
    <property type="evidence" value="ECO:0007669"/>
    <property type="project" value="TreeGrafter"/>
</dbReference>
<gene>
    <name evidence="2" type="ORF">I303_100389</name>
</gene>
<dbReference type="InterPro" id="IPR015797">
    <property type="entry name" value="NUDIX_hydrolase-like_dom_sf"/>
</dbReference>
<dbReference type="RefSeq" id="XP_065824173.1">
    <property type="nucleotide sequence ID" value="XM_065968101.1"/>
</dbReference>
<evidence type="ECO:0008006" key="4">
    <source>
        <dbReference type="Google" id="ProtNLM"/>
    </source>
</evidence>
<reference evidence="2" key="2">
    <citation type="submission" date="2024-02" db="EMBL/GenBank/DDBJ databases">
        <title>Comparative genomics of Cryptococcus and Kwoniella reveals pathogenesis evolution and contrasting modes of karyotype evolution via chromosome fusion or intercentromeric recombination.</title>
        <authorList>
            <person name="Coelho M.A."/>
            <person name="David-Palma M."/>
            <person name="Shea T."/>
            <person name="Bowers K."/>
            <person name="McGinley-Smith S."/>
            <person name="Mohammad A.W."/>
            <person name="Gnirke A."/>
            <person name="Yurkov A.M."/>
            <person name="Nowrousian M."/>
            <person name="Sun S."/>
            <person name="Cuomo C.A."/>
            <person name="Heitman J."/>
        </authorList>
    </citation>
    <scope>NUCLEOTIDE SEQUENCE</scope>
    <source>
        <strain evidence="2">CBS 10117</strain>
    </source>
</reference>
<proteinExistence type="predicted"/>
<evidence type="ECO:0000256" key="1">
    <source>
        <dbReference type="SAM" id="Coils"/>
    </source>
</evidence>
<dbReference type="KEGG" id="kdj:28964088"/>
<dbReference type="AlphaFoldDB" id="A0AAJ8KGZ9"/>
<dbReference type="PANTHER" id="PTHR13622:SF8">
    <property type="entry name" value="THIAMIN PYROPHOSPHOKINASE 1"/>
    <property type="match status" value="1"/>
</dbReference>
<dbReference type="SUPFAM" id="SSF55811">
    <property type="entry name" value="Nudix"/>
    <property type="match status" value="1"/>
</dbReference>
<name>A0AAJ8KGZ9_9TREE</name>
<evidence type="ECO:0000313" key="3">
    <source>
        <dbReference type="Proteomes" id="UP000078595"/>
    </source>
</evidence>
<keyword evidence="3" id="KW-1185">Reference proteome</keyword>
<dbReference type="Gene3D" id="3.90.79.10">
    <property type="entry name" value="Nucleoside Triphosphate Pyrophosphohydrolase"/>
    <property type="match status" value="1"/>
</dbReference>
<organism evidence="2 3">
    <name type="scientific">Kwoniella dejecticola CBS 10117</name>
    <dbReference type="NCBI Taxonomy" id="1296121"/>
    <lineage>
        <taxon>Eukaryota</taxon>
        <taxon>Fungi</taxon>
        <taxon>Dikarya</taxon>
        <taxon>Basidiomycota</taxon>
        <taxon>Agaricomycotina</taxon>
        <taxon>Tremellomycetes</taxon>
        <taxon>Tremellales</taxon>
        <taxon>Cryptococcaceae</taxon>
        <taxon>Kwoniella</taxon>
    </lineage>
</organism>
<protein>
    <recommendedName>
        <fullName evidence="4">Nudix hydrolase domain-containing protein</fullName>
    </recommendedName>
</protein>
<dbReference type="PANTHER" id="PTHR13622">
    <property type="entry name" value="THIAMIN PYROPHOSPHOKINASE"/>
    <property type="match status" value="1"/>
</dbReference>
<dbReference type="Proteomes" id="UP000078595">
    <property type="component" value="Chromosome 1"/>
</dbReference>